<feature type="domain" description="Acyltransferase 3" evidence="2">
    <location>
        <begin position="93"/>
        <end position="478"/>
    </location>
</feature>
<dbReference type="InterPro" id="IPR052728">
    <property type="entry name" value="O2_lipid_transport_reg"/>
</dbReference>
<dbReference type="AlphaFoldDB" id="A0A8X6K3Y8"/>
<protein>
    <submittedName>
        <fullName evidence="3">Nose resistant to fluoxetine protein 6</fullName>
    </submittedName>
</protein>
<feature type="transmembrane region" description="Helical" evidence="1">
    <location>
        <begin position="358"/>
        <end position="380"/>
    </location>
</feature>
<keyword evidence="1" id="KW-1133">Transmembrane helix</keyword>
<dbReference type="InterPro" id="IPR002656">
    <property type="entry name" value="Acyl_transf_3_dom"/>
</dbReference>
<feature type="transmembrane region" description="Helical" evidence="1">
    <location>
        <begin position="99"/>
        <end position="119"/>
    </location>
</feature>
<feature type="non-terminal residue" evidence="3">
    <location>
        <position position="1"/>
    </location>
</feature>
<dbReference type="Pfam" id="PF01757">
    <property type="entry name" value="Acyl_transf_3"/>
    <property type="match status" value="1"/>
</dbReference>
<proteinExistence type="predicted"/>
<dbReference type="PANTHER" id="PTHR11161">
    <property type="entry name" value="O-ACYLTRANSFERASE"/>
    <property type="match status" value="1"/>
</dbReference>
<accession>A0A8X6K3Y8</accession>
<feature type="transmembrane region" description="Helical" evidence="1">
    <location>
        <begin position="250"/>
        <end position="266"/>
    </location>
</feature>
<name>A0A8X6K3Y8_TRICU</name>
<keyword evidence="1" id="KW-0812">Transmembrane</keyword>
<dbReference type="Proteomes" id="UP000887116">
    <property type="component" value="Unassembled WGS sequence"/>
</dbReference>
<feature type="transmembrane region" description="Helical" evidence="1">
    <location>
        <begin position="6"/>
        <end position="23"/>
    </location>
</feature>
<sequence length="507" mass="58676">CLISIFASLSVIGSLITICEYYLKRYAEKDTTCEGIALDKISVNSDVDKLSNRGSNVLPDWLEKCKPFFNCFCMFTNGEKILNTTSTEGQLPCLHGIRFLSMSWVILCHTYMSGIGYIRNTADLINVCDSWPFQMILNGFILSMPSLFLGEYRGFLVAYLFFQQAAKTDGKIPWLYFYFHRFIRLTPVYIMVIAFYATLMPHLISGPLWDSKDTDPNCQASWWWNILYINNFQGGADQCMSWSWYLANDMQYYVISPLFLVTLFRWPKIGYSLIALFLSINFTANFVLTYEYNLLTGLANIFEQTGSTDIFSVTTRWMEFYDKVYLKPYTRMSPYLVGIILAYYLFKRKQNNAGKLNLITLTVGWIAASSMTLACVFGLYHHKQTIIEASFYNALNRTCFAFGLAWVMFVCIIGQGDVVNSILSWKVWIPLSRLTFCTYLVHPIVQFIYYNSIKRLLELSHETMIILHFGFFVISYLAALMTTIIFESPVIRLERLIRNKFMSKKVS</sequence>
<dbReference type="OrthoDB" id="118951at2759"/>
<feature type="transmembrane region" description="Helical" evidence="1">
    <location>
        <begin position="431"/>
        <end position="453"/>
    </location>
</feature>
<evidence type="ECO:0000259" key="2">
    <source>
        <dbReference type="Pfam" id="PF01757"/>
    </source>
</evidence>
<feature type="transmembrane region" description="Helical" evidence="1">
    <location>
        <begin position="465"/>
        <end position="486"/>
    </location>
</feature>
<feature type="transmembrane region" description="Helical" evidence="1">
    <location>
        <begin position="273"/>
        <end position="290"/>
    </location>
</feature>
<reference evidence="3" key="1">
    <citation type="submission" date="2020-07" db="EMBL/GenBank/DDBJ databases">
        <title>Multicomponent nature underlies the extraordinary mechanical properties of spider dragline silk.</title>
        <authorList>
            <person name="Kono N."/>
            <person name="Nakamura H."/>
            <person name="Mori M."/>
            <person name="Yoshida Y."/>
            <person name="Ohtoshi R."/>
            <person name="Malay A.D."/>
            <person name="Moran D.A.P."/>
            <person name="Tomita M."/>
            <person name="Numata K."/>
            <person name="Arakawa K."/>
        </authorList>
    </citation>
    <scope>NUCLEOTIDE SEQUENCE</scope>
</reference>
<evidence type="ECO:0000313" key="4">
    <source>
        <dbReference type="Proteomes" id="UP000887116"/>
    </source>
</evidence>
<dbReference type="PANTHER" id="PTHR11161:SF0">
    <property type="entry name" value="O-ACYLTRANSFERASE LIKE PROTEIN"/>
    <property type="match status" value="1"/>
</dbReference>
<dbReference type="GO" id="GO:0016747">
    <property type="term" value="F:acyltransferase activity, transferring groups other than amino-acyl groups"/>
    <property type="evidence" value="ECO:0007669"/>
    <property type="project" value="InterPro"/>
</dbReference>
<feature type="transmembrane region" description="Helical" evidence="1">
    <location>
        <begin position="139"/>
        <end position="162"/>
    </location>
</feature>
<gene>
    <name evidence="3" type="primary">nrf-6</name>
    <name evidence="3" type="ORF">TNCT_250021</name>
</gene>
<feature type="transmembrane region" description="Helical" evidence="1">
    <location>
        <begin position="182"/>
        <end position="204"/>
    </location>
</feature>
<evidence type="ECO:0000313" key="3">
    <source>
        <dbReference type="EMBL" id="GFR29901.1"/>
    </source>
</evidence>
<feature type="transmembrane region" description="Helical" evidence="1">
    <location>
        <begin position="400"/>
        <end position="419"/>
    </location>
</feature>
<dbReference type="EMBL" id="BMAO01029174">
    <property type="protein sequence ID" value="GFR29901.1"/>
    <property type="molecule type" value="Genomic_DNA"/>
</dbReference>
<keyword evidence="1" id="KW-0472">Membrane</keyword>
<keyword evidence="4" id="KW-1185">Reference proteome</keyword>
<organism evidence="3 4">
    <name type="scientific">Trichonephila clavata</name>
    <name type="common">Joro spider</name>
    <name type="synonym">Nephila clavata</name>
    <dbReference type="NCBI Taxonomy" id="2740835"/>
    <lineage>
        <taxon>Eukaryota</taxon>
        <taxon>Metazoa</taxon>
        <taxon>Ecdysozoa</taxon>
        <taxon>Arthropoda</taxon>
        <taxon>Chelicerata</taxon>
        <taxon>Arachnida</taxon>
        <taxon>Araneae</taxon>
        <taxon>Araneomorphae</taxon>
        <taxon>Entelegynae</taxon>
        <taxon>Araneoidea</taxon>
        <taxon>Nephilidae</taxon>
        <taxon>Trichonephila</taxon>
    </lineage>
</organism>
<feature type="transmembrane region" description="Helical" evidence="1">
    <location>
        <begin position="328"/>
        <end position="346"/>
    </location>
</feature>
<comment type="caution">
    <text evidence="3">The sequence shown here is derived from an EMBL/GenBank/DDBJ whole genome shotgun (WGS) entry which is preliminary data.</text>
</comment>
<evidence type="ECO:0000256" key="1">
    <source>
        <dbReference type="SAM" id="Phobius"/>
    </source>
</evidence>